<dbReference type="AlphaFoldDB" id="A0A1R3HFK2"/>
<evidence type="ECO:0000313" key="2">
    <source>
        <dbReference type="EMBL" id="OMO69094.1"/>
    </source>
</evidence>
<dbReference type="PANTHER" id="PTHR33033:SF121">
    <property type="entry name" value="POLYNUCLEOTIDYL TRANSFERASE, RIBONUCLEASE H-LIKE SUPERFAMILY PROTEIN"/>
    <property type="match status" value="1"/>
</dbReference>
<comment type="caution">
    <text evidence="2">The sequence shown here is derived from an EMBL/GenBank/DDBJ whole genome shotgun (WGS) entry which is preliminary data.</text>
</comment>
<sequence>MGTTTSRLLEVQCRWFSSRTTQECWDWWLRDDCGNIKLVFFKDIGEADSKKAELLATKEAFLTFCTLDGYNSKGLIIESDSSNAVPWSNNPESCPWRLRRIIMQIESLKARLTSWNVLHINTEKNDLVDGLAKAGVERDNNLVVMY</sequence>
<dbReference type="OMA" id="RRIIMQI"/>
<dbReference type="InterPro" id="IPR036397">
    <property type="entry name" value="RNaseH_sf"/>
</dbReference>
<evidence type="ECO:0000313" key="3">
    <source>
        <dbReference type="Proteomes" id="UP000188268"/>
    </source>
</evidence>
<dbReference type="SUPFAM" id="SSF53098">
    <property type="entry name" value="Ribonuclease H-like"/>
    <property type="match status" value="1"/>
</dbReference>
<dbReference type="Pfam" id="PF13456">
    <property type="entry name" value="RVT_3"/>
    <property type="match status" value="1"/>
</dbReference>
<reference evidence="2 3" key="1">
    <citation type="submission" date="2013-09" db="EMBL/GenBank/DDBJ databases">
        <title>Corchorus capsularis genome sequencing.</title>
        <authorList>
            <person name="Alam M."/>
            <person name="Haque M.S."/>
            <person name="Islam M.S."/>
            <person name="Emdad E.M."/>
            <person name="Islam M.M."/>
            <person name="Ahmed B."/>
            <person name="Halim A."/>
            <person name="Hossen Q.M.M."/>
            <person name="Hossain M.Z."/>
            <person name="Ahmed R."/>
            <person name="Khan M.M."/>
            <person name="Islam R."/>
            <person name="Rashid M.M."/>
            <person name="Khan S.A."/>
            <person name="Rahman M.S."/>
            <person name="Alam M."/>
        </authorList>
    </citation>
    <scope>NUCLEOTIDE SEQUENCE [LARGE SCALE GENOMIC DNA]</scope>
    <source>
        <strain evidence="3">cv. CVL-1</strain>
        <tissue evidence="2">Whole seedling</tissue>
    </source>
</reference>
<dbReference type="GO" id="GO:0003676">
    <property type="term" value="F:nucleic acid binding"/>
    <property type="evidence" value="ECO:0007669"/>
    <property type="project" value="InterPro"/>
</dbReference>
<dbReference type="Proteomes" id="UP000188268">
    <property type="component" value="Unassembled WGS sequence"/>
</dbReference>
<dbReference type="GO" id="GO:0004523">
    <property type="term" value="F:RNA-DNA hybrid ribonuclease activity"/>
    <property type="evidence" value="ECO:0007669"/>
    <property type="project" value="InterPro"/>
</dbReference>
<name>A0A1R3HFK2_COCAP</name>
<dbReference type="InterPro" id="IPR002156">
    <property type="entry name" value="RNaseH_domain"/>
</dbReference>
<dbReference type="InterPro" id="IPR044730">
    <property type="entry name" value="RNase_H-like_dom_plant"/>
</dbReference>
<proteinExistence type="predicted"/>
<dbReference type="PANTHER" id="PTHR33033">
    <property type="entry name" value="POLYNUCLEOTIDYL TRANSFERASE, RIBONUCLEASE H-LIKE SUPERFAMILY PROTEIN-RELATED"/>
    <property type="match status" value="1"/>
</dbReference>
<dbReference type="InterPro" id="IPR012337">
    <property type="entry name" value="RNaseH-like_sf"/>
</dbReference>
<keyword evidence="3" id="KW-1185">Reference proteome</keyword>
<evidence type="ECO:0000259" key="1">
    <source>
        <dbReference type="Pfam" id="PF13456"/>
    </source>
</evidence>
<dbReference type="CDD" id="cd06222">
    <property type="entry name" value="RNase_H_like"/>
    <property type="match status" value="1"/>
</dbReference>
<gene>
    <name evidence="2" type="ORF">CCACVL1_19661</name>
</gene>
<accession>A0A1R3HFK2</accession>
<organism evidence="2 3">
    <name type="scientific">Corchorus capsularis</name>
    <name type="common">Jute</name>
    <dbReference type="NCBI Taxonomy" id="210143"/>
    <lineage>
        <taxon>Eukaryota</taxon>
        <taxon>Viridiplantae</taxon>
        <taxon>Streptophyta</taxon>
        <taxon>Embryophyta</taxon>
        <taxon>Tracheophyta</taxon>
        <taxon>Spermatophyta</taxon>
        <taxon>Magnoliopsida</taxon>
        <taxon>eudicotyledons</taxon>
        <taxon>Gunneridae</taxon>
        <taxon>Pentapetalae</taxon>
        <taxon>rosids</taxon>
        <taxon>malvids</taxon>
        <taxon>Malvales</taxon>
        <taxon>Malvaceae</taxon>
        <taxon>Grewioideae</taxon>
        <taxon>Apeibeae</taxon>
        <taxon>Corchorus</taxon>
    </lineage>
</organism>
<dbReference type="Gramene" id="OMO69094">
    <property type="protein sequence ID" value="OMO69094"/>
    <property type="gene ID" value="CCACVL1_19661"/>
</dbReference>
<dbReference type="EMBL" id="AWWV01012093">
    <property type="protein sequence ID" value="OMO69094.1"/>
    <property type="molecule type" value="Genomic_DNA"/>
</dbReference>
<dbReference type="OrthoDB" id="1000885at2759"/>
<dbReference type="Gene3D" id="3.30.420.10">
    <property type="entry name" value="Ribonuclease H-like superfamily/Ribonuclease H"/>
    <property type="match status" value="1"/>
</dbReference>
<feature type="domain" description="RNase H type-1" evidence="1">
    <location>
        <begin position="27"/>
        <end position="134"/>
    </location>
</feature>
<protein>
    <recommendedName>
        <fullName evidence="1">RNase H type-1 domain-containing protein</fullName>
    </recommendedName>
</protein>